<sequence>MQLGRDASVAFSHMAVFVKGCHGFQGTSCTSARFSTAERDRANSRDQHTPLGCRAPRVFHFGTRGCSSLNPVAASRVKFVDPPRPAPFLNTASGSQGGIPACFLKESCRISLQSVHMHHKLVHHLQADVCTVCTTRGSRIPTETLVCDGCG</sequence>
<gene>
    <name evidence="1" type="ORF">BCV70DRAFT_8325</name>
</gene>
<dbReference type="Proteomes" id="UP000246740">
    <property type="component" value="Unassembled WGS sequence"/>
</dbReference>
<evidence type="ECO:0000313" key="2">
    <source>
        <dbReference type="Proteomes" id="UP000246740"/>
    </source>
</evidence>
<accession>A0A317Y047</accession>
<dbReference type="EMBL" id="KZ819188">
    <property type="protein sequence ID" value="PWZ02921.1"/>
    <property type="molecule type" value="Genomic_DNA"/>
</dbReference>
<dbReference type="AlphaFoldDB" id="A0A317Y047"/>
<evidence type="ECO:0000313" key="1">
    <source>
        <dbReference type="EMBL" id="PWZ02921.1"/>
    </source>
</evidence>
<name>A0A317Y047_9BASI</name>
<proteinExistence type="predicted"/>
<keyword evidence="2" id="KW-1185">Reference proteome</keyword>
<organism evidence="1 2">
    <name type="scientific">Testicularia cyperi</name>
    <dbReference type="NCBI Taxonomy" id="1882483"/>
    <lineage>
        <taxon>Eukaryota</taxon>
        <taxon>Fungi</taxon>
        <taxon>Dikarya</taxon>
        <taxon>Basidiomycota</taxon>
        <taxon>Ustilaginomycotina</taxon>
        <taxon>Ustilaginomycetes</taxon>
        <taxon>Ustilaginales</taxon>
        <taxon>Anthracoideaceae</taxon>
        <taxon>Testicularia</taxon>
    </lineage>
</organism>
<dbReference type="InParanoid" id="A0A317Y047"/>
<reference evidence="1 2" key="1">
    <citation type="journal article" date="2018" name="Mol. Biol. Evol.">
        <title>Broad Genomic Sampling Reveals a Smut Pathogenic Ancestry of the Fungal Clade Ustilaginomycotina.</title>
        <authorList>
            <person name="Kijpornyongpan T."/>
            <person name="Mondo S.J."/>
            <person name="Barry K."/>
            <person name="Sandor L."/>
            <person name="Lee J."/>
            <person name="Lipzen A."/>
            <person name="Pangilinan J."/>
            <person name="LaButti K."/>
            <person name="Hainaut M."/>
            <person name="Henrissat B."/>
            <person name="Grigoriev I.V."/>
            <person name="Spatafora J.W."/>
            <person name="Aime M.C."/>
        </authorList>
    </citation>
    <scope>NUCLEOTIDE SEQUENCE [LARGE SCALE GENOMIC DNA]</scope>
    <source>
        <strain evidence="1 2">MCA 3645</strain>
    </source>
</reference>
<protein>
    <submittedName>
        <fullName evidence="1">Uncharacterized protein</fullName>
    </submittedName>
</protein>